<name>A0A7D6IV87_9MYCO</name>
<dbReference type="Gene3D" id="1.10.357.10">
    <property type="entry name" value="Tetracycline Repressor, domain 2"/>
    <property type="match status" value="1"/>
</dbReference>
<dbReference type="Pfam" id="PF00440">
    <property type="entry name" value="TetR_N"/>
    <property type="match status" value="1"/>
</dbReference>
<dbReference type="SUPFAM" id="SSF46689">
    <property type="entry name" value="Homeodomain-like"/>
    <property type="match status" value="1"/>
</dbReference>
<dbReference type="PROSITE" id="PS50977">
    <property type="entry name" value="HTH_TETR_2"/>
    <property type="match status" value="1"/>
</dbReference>
<evidence type="ECO:0000313" key="4">
    <source>
        <dbReference type="EMBL" id="QLL09559.1"/>
    </source>
</evidence>
<proteinExistence type="predicted"/>
<dbReference type="AlphaFoldDB" id="A0A7D6IV87"/>
<dbReference type="InterPro" id="IPR009057">
    <property type="entry name" value="Homeodomain-like_sf"/>
</dbReference>
<reference evidence="5" key="1">
    <citation type="submission" date="2020-07" db="EMBL/GenBank/DDBJ databases">
        <title>Description of Mycobacterium gordonae subsp. intergordonae subsp.nov. and Mycobacterium gordonae subsp. gordonae subsp. nov.</title>
        <authorList>
            <person name="Yu X."/>
        </authorList>
    </citation>
    <scope>NUCLEOTIDE SEQUENCE [LARGE SCALE GENOMIC DNA]</scope>
    <source>
        <strain evidence="5">24</strain>
    </source>
</reference>
<dbReference type="Proteomes" id="UP000510682">
    <property type="component" value="Chromosome"/>
</dbReference>
<evidence type="ECO:0000313" key="5">
    <source>
        <dbReference type="Proteomes" id="UP000510682"/>
    </source>
</evidence>
<dbReference type="RefSeq" id="WP_180918300.1">
    <property type="nucleotide sequence ID" value="NZ_CP059165.1"/>
</dbReference>
<dbReference type="EMBL" id="CP059165">
    <property type="protein sequence ID" value="QLL09559.1"/>
    <property type="molecule type" value="Genomic_DNA"/>
</dbReference>
<feature type="domain" description="HTH tetR-type" evidence="3">
    <location>
        <begin position="15"/>
        <end position="74"/>
    </location>
</feature>
<reference evidence="5" key="3">
    <citation type="submission" date="2023-07" db="EMBL/GenBank/DDBJ databases">
        <title>Description of Mycobacterium gordonae subsp. intergordonae subsp.nov. and Mycobacterium gordonae subsp. gordonae subsp. nov.</title>
        <authorList>
            <person name="Huang H."/>
        </authorList>
    </citation>
    <scope>NUCLEOTIDE SEQUENCE [LARGE SCALE GENOMIC DNA]</scope>
    <source>
        <strain evidence="5">24</strain>
    </source>
</reference>
<feature type="DNA-binding region" description="H-T-H motif" evidence="2">
    <location>
        <begin position="37"/>
        <end position="56"/>
    </location>
</feature>
<keyword evidence="5" id="KW-1185">Reference proteome</keyword>
<keyword evidence="1 2" id="KW-0238">DNA-binding</keyword>
<sequence>MRSHGWSGDTPGSDEEAISRILDAAERLLVERGPSLRIADVARTLGVTRQTVYRYFPNAEQLILTTSMRSGDGFLEQLAARVRGLTEPVDAVVEGMAFAVEKLADDPRINFILTNRPGGKVTTAIASDTALTFSRSMLHRFDVDWEAHGFDEAALDELSEFSIRLLYSFLTERDTRRPDELRRFLARWVGPAIMYPRLAGALEPIAKTAVPAPRSHRRTAS</sequence>
<dbReference type="KEGG" id="mgor:H0P51_12200"/>
<evidence type="ECO:0000256" key="1">
    <source>
        <dbReference type="ARBA" id="ARBA00023125"/>
    </source>
</evidence>
<dbReference type="GO" id="GO:0003677">
    <property type="term" value="F:DNA binding"/>
    <property type="evidence" value="ECO:0007669"/>
    <property type="project" value="UniProtKB-UniRule"/>
</dbReference>
<evidence type="ECO:0000259" key="3">
    <source>
        <dbReference type="PROSITE" id="PS50977"/>
    </source>
</evidence>
<accession>A0A7D6IV87</accession>
<organism evidence="4 5">
    <name type="scientific">Mycobacterium vicinigordonae</name>
    <dbReference type="NCBI Taxonomy" id="1719132"/>
    <lineage>
        <taxon>Bacteria</taxon>
        <taxon>Bacillati</taxon>
        <taxon>Actinomycetota</taxon>
        <taxon>Actinomycetes</taxon>
        <taxon>Mycobacteriales</taxon>
        <taxon>Mycobacteriaceae</taxon>
        <taxon>Mycobacterium</taxon>
    </lineage>
</organism>
<gene>
    <name evidence="4" type="ORF">H0P51_12200</name>
</gene>
<evidence type="ECO:0000256" key="2">
    <source>
        <dbReference type="PROSITE-ProRule" id="PRU00335"/>
    </source>
</evidence>
<protein>
    <submittedName>
        <fullName evidence="4">TetR/AcrR family transcriptional regulator</fullName>
    </submittedName>
</protein>
<dbReference type="PRINTS" id="PR00455">
    <property type="entry name" value="HTHTETR"/>
</dbReference>
<dbReference type="InterPro" id="IPR001647">
    <property type="entry name" value="HTH_TetR"/>
</dbReference>
<reference evidence="4 5" key="2">
    <citation type="submission" date="2020-07" db="EMBL/GenBank/DDBJ databases">
        <authorList>
            <person name="Yu X."/>
        </authorList>
    </citation>
    <scope>NUCLEOTIDE SEQUENCE [LARGE SCALE GENOMIC DNA]</scope>
    <source>
        <strain evidence="5">24</strain>
    </source>
</reference>